<comment type="similarity">
    <text evidence="1">Belongs to the CWC26 family.</text>
</comment>
<feature type="region of interest" description="Disordered" evidence="2">
    <location>
        <begin position="16"/>
        <end position="77"/>
    </location>
</feature>
<dbReference type="OrthoDB" id="6022at2759"/>
<dbReference type="RefSeq" id="XP_047764118.1">
    <property type="nucleotide sequence ID" value="XM_047909565.1"/>
</dbReference>
<gene>
    <name evidence="3" type="ORF">CLAFUR5_10417</name>
</gene>
<proteinExistence type="inferred from homology"/>
<dbReference type="GO" id="GO:0003723">
    <property type="term" value="F:RNA binding"/>
    <property type="evidence" value="ECO:0007669"/>
    <property type="project" value="TreeGrafter"/>
</dbReference>
<dbReference type="GO" id="GO:0070274">
    <property type="term" value="C:RES complex"/>
    <property type="evidence" value="ECO:0007669"/>
    <property type="project" value="TreeGrafter"/>
</dbReference>
<sequence length="333" mass="37125">MTLADYLAQNYLSADTTTKSKKRKRKDKTASEGLVIDDEDDSWKQPAKPKGEDDDEDTPTIVGGALSAGLNKPTKKTKWVKIGAEAPKDSEQAAADAILADAAAESRSRAQADDEDPMMLDEDGAEVGGPTMANGAMAGLQSAAQVTKALNKRRKEEMKAMKAANLDSGGLAQQTIYRDASGRMINVKEKKEEAEAQAKTDERKAREEDESRKGDVQRRQKEERRQELQEAKVMTVARGADDEKMNDELKERERWNDPMAQLLATKKSSSKDGKSKGSGKTYQGAFEPNRYGIRPGWRWDGVDRSNGFERKWFAARNKAKDRKELEYAWQLDE</sequence>
<dbReference type="PANTHER" id="PTHR31809">
    <property type="entry name" value="BUD13 HOMOLOG"/>
    <property type="match status" value="1"/>
</dbReference>
<dbReference type="AlphaFoldDB" id="A0A9Q8URI2"/>
<dbReference type="Proteomes" id="UP000756132">
    <property type="component" value="Chromosome 7"/>
</dbReference>
<organism evidence="3 4">
    <name type="scientific">Passalora fulva</name>
    <name type="common">Tomato leaf mold</name>
    <name type="synonym">Cladosporium fulvum</name>
    <dbReference type="NCBI Taxonomy" id="5499"/>
    <lineage>
        <taxon>Eukaryota</taxon>
        <taxon>Fungi</taxon>
        <taxon>Dikarya</taxon>
        <taxon>Ascomycota</taxon>
        <taxon>Pezizomycotina</taxon>
        <taxon>Dothideomycetes</taxon>
        <taxon>Dothideomycetidae</taxon>
        <taxon>Mycosphaerellales</taxon>
        <taxon>Mycosphaerellaceae</taxon>
        <taxon>Fulvia</taxon>
    </lineage>
</organism>
<dbReference type="KEGG" id="ffu:CLAFUR5_10417"/>
<evidence type="ECO:0000256" key="2">
    <source>
        <dbReference type="SAM" id="MobiDB-lite"/>
    </source>
</evidence>
<keyword evidence="4" id="KW-1185">Reference proteome</keyword>
<evidence type="ECO:0000313" key="4">
    <source>
        <dbReference type="Proteomes" id="UP000756132"/>
    </source>
</evidence>
<protein>
    <submittedName>
        <fullName evidence="3">Pre-mRNA-splicing factor cwc26</fullName>
    </submittedName>
</protein>
<feature type="region of interest" description="Disordered" evidence="2">
    <location>
        <begin position="101"/>
        <end position="135"/>
    </location>
</feature>
<evidence type="ECO:0000256" key="1">
    <source>
        <dbReference type="ARBA" id="ARBA00011069"/>
    </source>
</evidence>
<name>A0A9Q8URI2_PASFU</name>
<dbReference type="EMBL" id="CP090169">
    <property type="protein sequence ID" value="UJO19752.1"/>
    <property type="molecule type" value="Genomic_DNA"/>
</dbReference>
<accession>A0A9Q8URI2</accession>
<feature type="compositionally biased region" description="Basic and acidic residues" evidence="2">
    <location>
        <begin position="239"/>
        <end position="256"/>
    </location>
</feature>
<dbReference type="Pfam" id="PF09736">
    <property type="entry name" value="Bud13"/>
    <property type="match status" value="1"/>
</dbReference>
<dbReference type="InterPro" id="IPR051112">
    <property type="entry name" value="CWC26_splicing_factor"/>
</dbReference>
<dbReference type="GO" id="GO:0000398">
    <property type="term" value="P:mRNA splicing, via spliceosome"/>
    <property type="evidence" value="ECO:0007669"/>
    <property type="project" value="TreeGrafter"/>
</dbReference>
<feature type="compositionally biased region" description="Basic and acidic residues" evidence="2">
    <location>
        <begin position="186"/>
        <end position="230"/>
    </location>
</feature>
<evidence type="ECO:0000313" key="3">
    <source>
        <dbReference type="EMBL" id="UJO19752.1"/>
    </source>
</evidence>
<feature type="region of interest" description="Disordered" evidence="2">
    <location>
        <begin position="182"/>
        <end position="287"/>
    </location>
</feature>
<feature type="compositionally biased region" description="Acidic residues" evidence="2">
    <location>
        <begin position="113"/>
        <end position="125"/>
    </location>
</feature>
<reference evidence="3" key="1">
    <citation type="submission" date="2021-12" db="EMBL/GenBank/DDBJ databases">
        <authorList>
            <person name="Zaccaron A."/>
            <person name="Stergiopoulos I."/>
        </authorList>
    </citation>
    <scope>NUCLEOTIDE SEQUENCE</scope>
    <source>
        <strain evidence="3">Race5_Kim</strain>
    </source>
</reference>
<dbReference type="GeneID" id="71990295"/>
<dbReference type="GO" id="GO:0005684">
    <property type="term" value="C:U2-type spliceosomal complex"/>
    <property type="evidence" value="ECO:0007669"/>
    <property type="project" value="TreeGrafter"/>
</dbReference>
<dbReference type="PANTHER" id="PTHR31809:SF0">
    <property type="entry name" value="BUD13 HOMOLOG"/>
    <property type="match status" value="1"/>
</dbReference>
<dbReference type="InterPro" id="IPR018609">
    <property type="entry name" value="Bud13"/>
</dbReference>
<reference evidence="3" key="2">
    <citation type="journal article" date="2022" name="Microb. Genom.">
        <title>A chromosome-scale genome assembly of the tomato pathogen Cladosporium fulvum reveals a compartmentalized genome architecture and the presence of a dispensable chromosome.</title>
        <authorList>
            <person name="Zaccaron A.Z."/>
            <person name="Chen L.H."/>
            <person name="Samaras A."/>
            <person name="Stergiopoulos I."/>
        </authorList>
    </citation>
    <scope>NUCLEOTIDE SEQUENCE</scope>
    <source>
        <strain evidence="3">Race5_Kim</strain>
    </source>
</reference>